<dbReference type="EMBL" id="NTME01000051">
    <property type="protein sequence ID" value="PBJ92362.1"/>
    <property type="molecule type" value="Genomic_DNA"/>
</dbReference>
<comment type="caution">
    <text evidence="1">The sequence shown here is derived from an EMBL/GenBank/DDBJ whole genome shotgun (WGS) entry which is preliminary data.</text>
</comment>
<evidence type="ECO:0000313" key="2">
    <source>
        <dbReference type="Proteomes" id="UP000218102"/>
    </source>
</evidence>
<sequence>MFRAALAVVGLLSTLAAVPPASAEGNSDYSVLIISRERLEVATSCEIGIYLNDQLSGRVFQEQSTSFNLPPGPVDVRLRLLPGQMPGCAPGVEDQRSTRLNLQAGQINKYRIAMGQYGLELKRAGLGY</sequence>
<proteinExistence type="predicted"/>
<name>A0A0B5K617_PSEDL</name>
<dbReference type="STRING" id="1215115.GCA_000688275_02171"/>
<reference evidence="1 2" key="1">
    <citation type="submission" date="2017-09" db="EMBL/GenBank/DDBJ databases">
        <authorList>
            <person name="Ehlers B."/>
            <person name="Leendertz F.H."/>
        </authorList>
    </citation>
    <scope>NUCLEOTIDE SEQUENCE [LARGE SCALE GENOMIC DNA]</scope>
    <source>
        <strain evidence="1 2">DJ-1</strain>
    </source>
</reference>
<organism evidence="1 2">
    <name type="scientific">Pseudomonas plecoglossicida</name>
    <dbReference type="NCBI Taxonomy" id="70775"/>
    <lineage>
        <taxon>Bacteria</taxon>
        <taxon>Pseudomonadati</taxon>
        <taxon>Pseudomonadota</taxon>
        <taxon>Gammaproteobacteria</taxon>
        <taxon>Pseudomonadales</taxon>
        <taxon>Pseudomonadaceae</taxon>
        <taxon>Pseudomonas</taxon>
    </lineage>
</organism>
<dbReference type="Proteomes" id="UP000218102">
    <property type="component" value="Unassembled WGS sequence"/>
</dbReference>
<gene>
    <name evidence="1" type="ORF">CMV24_27435</name>
</gene>
<evidence type="ECO:0000313" key="1">
    <source>
        <dbReference type="EMBL" id="PBJ92362.1"/>
    </source>
</evidence>
<accession>A0A0B5K617</accession>
<dbReference type="RefSeq" id="WP_023662829.1">
    <property type="nucleotide sequence ID" value="NZ_CP010359.1"/>
</dbReference>
<dbReference type="AlphaFoldDB" id="A0A0B5K617"/>
<protein>
    <submittedName>
        <fullName evidence="1">Uncharacterized protein</fullName>
    </submittedName>
</protein>
<dbReference type="KEGG" id="ppj:RK21_04415"/>